<sequence>MKEYLTIADSPVMFLTCAIVILYVLCQSFLFMYRAWRHGKELGMSKHVMRNTLTGSVLFSIVPSIPILIILVMLMSVLGSYFPWLRLSVIGSSSYENVAANIAARSYGLLSYTDEGYNASIFIGSMWAMSICILYEHLLVIFGQKSLDRGMMKLRQKKPVIYSLLIDGVFIAMMGWFCAPYLTYWTEKPEQVLSLAALVTAAVAALAFNWLAGKTGKHFFMEMALPGGMLCGMLGAYVVNLLI</sequence>
<dbReference type="AlphaFoldDB" id="A0A4V6P6Q5"/>
<reference evidence="2 3" key="1">
    <citation type="journal article" date="2016" name="Nat. Microbiol.">
        <title>The Mouse Intestinal Bacterial Collection (miBC) provides host-specific insight into cultured diversity and functional potential of the gut microbiota.</title>
        <authorList>
            <person name="Lagkouvardos I."/>
            <person name="Pukall R."/>
            <person name="Abt B."/>
            <person name="Foesel B.U."/>
            <person name="Meier-Kolthoff J.P."/>
            <person name="Kumar N."/>
            <person name="Bresciani A."/>
            <person name="Martinez I."/>
            <person name="Just S."/>
            <person name="Ziegler C."/>
            <person name="Brugiroux S."/>
            <person name="Garzetti D."/>
            <person name="Wenning M."/>
            <person name="Bui T.P."/>
            <person name="Wang J."/>
            <person name="Hugenholtz F."/>
            <person name="Plugge C.M."/>
            <person name="Peterson D.A."/>
            <person name="Hornef M.W."/>
            <person name="Baines J.F."/>
            <person name="Smidt H."/>
            <person name="Walter J."/>
            <person name="Kristiansen K."/>
            <person name="Nielsen H.B."/>
            <person name="Haller D."/>
            <person name="Overmann J."/>
            <person name="Stecher B."/>
            <person name="Clavel T."/>
        </authorList>
    </citation>
    <scope>NUCLEOTIDE SEQUENCE [LARGE SCALE GENOMIC DNA]</scope>
    <source>
        <strain evidence="2 3">DSM 28560</strain>
    </source>
</reference>
<feature type="transmembrane region" description="Helical" evidence="1">
    <location>
        <begin position="57"/>
        <end position="82"/>
    </location>
</feature>
<gene>
    <name evidence="2" type="ORF">E1963_10735</name>
</gene>
<keyword evidence="1" id="KW-0812">Transmembrane</keyword>
<evidence type="ECO:0000313" key="3">
    <source>
        <dbReference type="Proteomes" id="UP000295710"/>
    </source>
</evidence>
<dbReference type="InterPro" id="IPR032479">
    <property type="entry name" value="DUF5058"/>
</dbReference>
<comment type="caution">
    <text evidence="2">The sequence shown here is derived from an EMBL/GenBank/DDBJ whole genome shotgun (WGS) entry which is preliminary data.</text>
</comment>
<dbReference type="Proteomes" id="UP000295710">
    <property type="component" value="Unassembled WGS sequence"/>
</dbReference>
<proteinExistence type="predicted"/>
<evidence type="ECO:0000313" key="2">
    <source>
        <dbReference type="EMBL" id="TDA21480.1"/>
    </source>
</evidence>
<feature type="transmembrane region" description="Helical" evidence="1">
    <location>
        <begin position="219"/>
        <end position="239"/>
    </location>
</feature>
<organism evidence="2 3">
    <name type="scientific">Extibacter muris</name>
    <dbReference type="NCBI Taxonomy" id="1796622"/>
    <lineage>
        <taxon>Bacteria</taxon>
        <taxon>Bacillati</taxon>
        <taxon>Bacillota</taxon>
        <taxon>Clostridia</taxon>
        <taxon>Lachnospirales</taxon>
        <taxon>Lachnospiraceae</taxon>
        <taxon>Extibacter</taxon>
    </lineage>
</organism>
<evidence type="ECO:0000256" key="1">
    <source>
        <dbReference type="SAM" id="Phobius"/>
    </source>
</evidence>
<dbReference type="Pfam" id="PF16481">
    <property type="entry name" value="DUF5058"/>
    <property type="match status" value="1"/>
</dbReference>
<keyword evidence="1" id="KW-0472">Membrane</keyword>
<feature type="transmembrane region" description="Helical" evidence="1">
    <location>
        <begin position="12"/>
        <end position="36"/>
    </location>
</feature>
<name>A0A4V6P6Q5_9FIRM</name>
<feature type="transmembrane region" description="Helical" evidence="1">
    <location>
        <begin position="119"/>
        <end position="143"/>
    </location>
</feature>
<keyword evidence="1" id="KW-1133">Transmembrane helix</keyword>
<dbReference type="RefSeq" id="WP_132277851.1">
    <property type="nucleotide sequence ID" value="NZ_JAOBST010000036.1"/>
</dbReference>
<keyword evidence="3" id="KW-1185">Reference proteome</keyword>
<accession>A0A4V6P6Q5</accession>
<feature type="transmembrane region" description="Helical" evidence="1">
    <location>
        <begin position="164"/>
        <end position="186"/>
    </location>
</feature>
<protein>
    <submittedName>
        <fullName evidence="2">DUF5058 family protein</fullName>
    </submittedName>
</protein>
<dbReference type="EMBL" id="SMMX01000008">
    <property type="protein sequence ID" value="TDA21480.1"/>
    <property type="molecule type" value="Genomic_DNA"/>
</dbReference>
<feature type="transmembrane region" description="Helical" evidence="1">
    <location>
        <begin position="192"/>
        <end position="212"/>
    </location>
</feature>